<dbReference type="SUPFAM" id="SSF51735">
    <property type="entry name" value="NAD(P)-binding Rossmann-fold domains"/>
    <property type="match status" value="1"/>
</dbReference>
<name>A0A6A6VTX2_9PEZI</name>
<dbReference type="PANTHER" id="PTHR48079">
    <property type="entry name" value="PROTEIN YEEZ"/>
    <property type="match status" value="1"/>
</dbReference>
<keyword evidence="3" id="KW-1185">Reference proteome</keyword>
<dbReference type="GeneID" id="54486871"/>
<dbReference type="PANTHER" id="PTHR48079:SF6">
    <property type="entry name" value="NAD(P)-BINDING DOMAIN-CONTAINING PROTEIN-RELATED"/>
    <property type="match status" value="1"/>
</dbReference>
<dbReference type="Gene3D" id="3.40.50.720">
    <property type="entry name" value="NAD(P)-binding Rossmann-like Domain"/>
    <property type="match status" value="1"/>
</dbReference>
<evidence type="ECO:0000259" key="1">
    <source>
        <dbReference type="Pfam" id="PF01370"/>
    </source>
</evidence>
<organism evidence="2 3">
    <name type="scientific">Pseudovirgaria hyperparasitica</name>
    <dbReference type="NCBI Taxonomy" id="470096"/>
    <lineage>
        <taxon>Eukaryota</taxon>
        <taxon>Fungi</taxon>
        <taxon>Dikarya</taxon>
        <taxon>Ascomycota</taxon>
        <taxon>Pezizomycotina</taxon>
        <taxon>Dothideomycetes</taxon>
        <taxon>Dothideomycetes incertae sedis</taxon>
        <taxon>Acrospermales</taxon>
        <taxon>Acrospermaceae</taxon>
        <taxon>Pseudovirgaria</taxon>
    </lineage>
</organism>
<gene>
    <name evidence="2" type="ORF">EJ05DRAFT_489786</name>
</gene>
<accession>A0A6A6VTX2</accession>
<dbReference type="InterPro" id="IPR051783">
    <property type="entry name" value="NAD(P)-dependent_oxidoreduct"/>
</dbReference>
<dbReference type="EMBL" id="ML996583">
    <property type="protein sequence ID" value="KAF2753595.1"/>
    <property type="molecule type" value="Genomic_DNA"/>
</dbReference>
<feature type="domain" description="NAD-dependent epimerase/dehydratase" evidence="1">
    <location>
        <begin position="165"/>
        <end position="242"/>
    </location>
</feature>
<dbReference type="InterPro" id="IPR001509">
    <property type="entry name" value="Epimerase_deHydtase"/>
</dbReference>
<dbReference type="InterPro" id="IPR036291">
    <property type="entry name" value="NAD(P)-bd_dom_sf"/>
</dbReference>
<dbReference type="GO" id="GO:0005737">
    <property type="term" value="C:cytoplasm"/>
    <property type="evidence" value="ECO:0007669"/>
    <property type="project" value="TreeGrafter"/>
</dbReference>
<reference evidence="2" key="1">
    <citation type="journal article" date="2020" name="Stud. Mycol.">
        <title>101 Dothideomycetes genomes: a test case for predicting lifestyles and emergence of pathogens.</title>
        <authorList>
            <person name="Haridas S."/>
            <person name="Albert R."/>
            <person name="Binder M."/>
            <person name="Bloem J."/>
            <person name="Labutti K."/>
            <person name="Salamov A."/>
            <person name="Andreopoulos B."/>
            <person name="Baker S."/>
            <person name="Barry K."/>
            <person name="Bills G."/>
            <person name="Bluhm B."/>
            <person name="Cannon C."/>
            <person name="Castanera R."/>
            <person name="Culley D."/>
            <person name="Daum C."/>
            <person name="Ezra D."/>
            <person name="Gonzalez J."/>
            <person name="Henrissat B."/>
            <person name="Kuo A."/>
            <person name="Liang C."/>
            <person name="Lipzen A."/>
            <person name="Lutzoni F."/>
            <person name="Magnuson J."/>
            <person name="Mondo S."/>
            <person name="Nolan M."/>
            <person name="Ohm R."/>
            <person name="Pangilinan J."/>
            <person name="Park H.-J."/>
            <person name="Ramirez L."/>
            <person name="Alfaro M."/>
            <person name="Sun H."/>
            <person name="Tritt A."/>
            <person name="Yoshinaga Y."/>
            <person name="Zwiers L.-H."/>
            <person name="Turgeon B."/>
            <person name="Goodwin S."/>
            <person name="Spatafora J."/>
            <person name="Crous P."/>
            <person name="Grigoriev I."/>
        </authorList>
    </citation>
    <scope>NUCLEOTIDE SEQUENCE</scope>
    <source>
        <strain evidence="2">CBS 121739</strain>
    </source>
</reference>
<dbReference type="RefSeq" id="XP_033596046.1">
    <property type="nucleotide sequence ID" value="XM_033745817.1"/>
</dbReference>
<dbReference type="OrthoDB" id="2130169at2759"/>
<protein>
    <submittedName>
        <fullName evidence="2">NAD(P)-binding protein</fullName>
    </submittedName>
</protein>
<dbReference type="AlphaFoldDB" id="A0A6A6VTX2"/>
<proteinExistence type="predicted"/>
<dbReference type="Proteomes" id="UP000799437">
    <property type="component" value="Unassembled WGS sequence"/>
</dbReference>
<dbReference type="Pfam" id="PF01370">
    <property type="entry name" value="Epimerase"/>
    <property type="match status" value="2"/>
</dbReference>
<sequence length="354" mass="38581">MPATKVFLTGITGYIGGDIFHVLHDKHPDWTYSVLVRSQDKADKIKAAFPDVRTVLGDLDNSAILTEESSGANIVIHTADASDHAGAARAIAEGILKGHSSENPGYYLHTSGTGILTYTDSEADRYGEPTDKIYDDWENVDELTHLHDSAFHRDVDKIVLDAGIRHADVVKTAIVCPPTIYGAGRGPISSRSRQVPELAKCTLKLHKAPVVGSGKATWNNVHIHDLSELYLLLAEAAASSDNKHNDHAQLWGAKGYFLAENGEHVWGELAREIATVAVQKGYIPAPAQTRAMGKDEAWETADFQALSWGLNSRAKAKRAREVLGWAPKAPALVDEVPDIVDVEYQLLQENQKKG</sequence>
<dbReference type="GO" id="GO:0004029">
    <property type="term" value="F:aldehyde dehydrogenase (NAD+) activity"/>
    <property type="evidence" value="ECO:0007669"/>
    <property type="project" value="TreeGrafter"/>
</dbReference>
<evidence type="ECO:0000313" key="3">
    <source>
        <dbReference type="Proteomes" id="UP000799437"/>
    </source>
</evidence>
<feature type="domain" description="NAD-dependent epimerase/dehydratase" evidence="1">
    <location>
        <begin position="6"/>
        <end position="85"/>
    </location>
</feature>
<evidence type="ECO:0000313" key="2">
    <source>
        <dbReference type="EMBL" id="KAF2753595.1"/>
    </source>
</evidence>